<dbReference type="RefSeq" id="WP_211937923.1">
    <property type="nucleotide sequence ID" value="NZ_CP073078.1"/>
</dbReference>
<gene>
    <name evidence="1" type="ORF">KCG34_22985</name>
</gene>
<accession>A0A975IUF3</accession>
<evidence type="ECO:0000313" key="1">
    <source>
        <dbReference type="EMBL" id="QUD87872.1"/>
    </source>
</evidence>
<sequence length="115" mass="12147">MLVKRRKAMEAIAPELFAAEQAIDDAILQATRLTAALINERRNAGLSATVGQDAIERSSAAFTTLVAARREIVATHVELGDLKKQLGLGAVMVGNGGDKPDANLTEPMGRLHAVS</sequence>
<name>A0A975IUF3_9CAUL</name>
<organism evidence="1 2">
    <name type="scientific">Phenylobacterium montanum</name>
    <dbReference type="NCBI Taxonomy" id="2823693"/>
    <lineage>
        <taxon>Bacteria</taxon>
        <taxon>Pseudomonadati</taxon>
        <taxon>Pseudomonadota</taxon>
        <taxon>Alphaproteobacteria</taxon>
        <taxon>Caulobacterales</taxon>
        <taxon>Caulobacteraceae</taxon>
        <taxon>Phenylobacterium</taxon>
    </lineage>
</organism>
<keyword evidence="2" id="KW-1185">Reference proteome</keyword>
<reference evidence="1" key="1">
    <citation type="submission" date="2021-04" db="EMBL/GenBank/DDBJ databases">
        <title>The complete genome sequence of Caulobacter sp. S6.</title>
        <authorList>
            <person name="Tang Y."/>
            <person name="Ouyang W."/>
            <person name="Liu Q."/>
            <person name="Huang B."/>
            <person name="Guo Z."/>
            <person name="Lei P."/>
        </authorList>
    </citation>
    <scope>NUCLEOTIDE SEQUENCE</scope>
    <source>
        <strain evidence="1">S6</strain>
    </source>
</reference>
<proteinExistence type="predicted"/>
<protein>
    <submittedName>
        <fullName evidence="1">Uncharacterized protein</fullName>
    </submittedName>
</protein>
<dbReference type="KEGG" id="caul:KCG34_22985"/>
<evidence type="ECO:0000313" key="2">
    <source>
        <dbReference type="Proteomes" id="UP000676409"/>
    </source>
</evidence>
<dbReference type="AlphaFoldDB" id="A0A975IUF3"/>
<dbReference type="Proteomes" id="UP000676409">
    <property type="component" value="Chromosome"/>
</dbReference>
<dbReference type="EMBL" id="CP073078">
    <property type="protein sequence ID" value="QUD87872.1"/>
    <property type="molecule type" value="Genomic_DNA"/>
</dbReference>